<accession>A0ABV5PTA2</accession>
<organism evidence="1 2">
    <name type="scientific">Nonomuraea roseola</name>
    <dbReference type="NCBI Taxonomy" id="46179"/>
    <lineage>
        <taxon>Bacteria</taxon>
        <taxon>Bacillati</taxon>
        <taxon>Actinomycetota</taxon>
        <taxon>Actinomycetes</taxon>
        <taxon>Streptosporangiales</taxon>
        <taxon>Streptosporangiaceae</taxon>
        <taxon>Nonomuraea</taxon>
    </lineage>
</organism>
<keyword evidence="2" id="KW-1185">Reference proteome</keyword>
<proteinExistence type="predicted"/>
<dbReference type="EMBL" id="JBHMCE010000002">
    <property type="protein sequence ID" value="MFB9525983.1"/>
    <property type="molecule type" value="Genomic_DNA"/>
</dbReference>
<evidence type="ECO:0000313" key="1">
    <source>
        <dbReference type="EMBL" id="MFB9525983.1"/>
    </source>
</evidence>
<gene>
    <name evidence="1" type="ORF">ACFFRN_05070</name>
</gene>
<reference evidence="1 2" key="1">
    <citation type="submission" date="2024-09" db="EMBL/GenBank/DDBJ databases">
        <authorList>
            <person name="Sun Q."/>
            <person name="Mori K."/>
        </authorList>
    </citation>
    <scope>NUCLEOTIDE SEQUENCE [LARGE SCALE GENOMIC DNA]</scope>
    <source>
        <strain evidence="1 2">JCM 3323</strain>
    </source>
</reference>
<evidence type="ECO:0000313" key="2">
    <source>
        <dbReference type="Proteomes" id="UP001589646"/>
    </source>
</evidence>
<dbReference type="RefSeq" id="WP_346122704.1">
    <property type="nucleotide sequence ID" value="NZ_BAAAXC010000014.1"/>
</dbReference>
<comment type="caution">
    <text evidence="1">The sequence shown here is derived from an EMBL/GenBank/DDBJ whole genome shotgun (WGS) entry which is preliminary data.</text>
</comment>
<protein>
    <submittedName>
        <fullName evidence="1">Uncharacterized protein</fullName>
    </submittedName>
</protein>
<name>A0ABV5PTA2_9ACTN</name>
<sequence>MARLDDLLAAYPWLRLLGTDLLGRLDLAELADPHPCALVLGPTVVAYRRGARPRPGRVSLCSVIPAARIGPARVALLDDAERANPGIVLVEYAPVDEAGLREGLRWAVAAHRPMSLLVNDGERRNVL</sequence>
<dbReference type="Proteomes" id="UP001589646">
    <property type="component" value="Unassembled WGS sequence"/>
</dbReference>